<dbReference type="AlphaFoldDB" id="A0A8C0W1B8"/>
<protein>
    <submittedName>
        <fullName evidence="1">Uncharacterized protein</fullName>
    </submittedName>
</protein>
<dbReference type="Ensembl" id="ENSCCNT00000003768.1">
    <property type="protein sequence ID" value="ENSCCNP00000002848.1"/>
    <property type="gene ID" value="ENSCCNG00000003101.1"/>
</dbReference>
<sequence>MASWYVQNCCAFRHFCAILDKDLKVNCHQMPSVPVGSQLAERILSGNNTRKPLARRQLNLLK</sequence>
<reference evidence="1" key="1">
    <citation type="submission" date="2023-09" db="UniProtKB">
        <authorList>
            <consortium name="Ensembl"/>
        </authorList>
    </citation>
    <scope>IDENTIFICATION</scope>
</reference>
<proteinExistence type="predicted"/>
<accession>A0A8C0W1B8</accession>
<organism evidence="1">
    <name type="scientific">Castor canadensis</name>
    <name type="common">American beaver</name>
    <dbReference type="NCBI Taxonomy" id="51338"/>
    <lineage>
        <taxon>Eukaryota</taxon>
        <taxon>Metazoa</taxon>
        <taxon>Chordata</taxon>
        <taxon>Craniata</taxon>
        <taxon>Vertebrata</taxon>
        <taxon>Euteleostomi</taxon>
        <taxon>Mammalia</taxon>
        <taxon>Eutheria</taxon>
        <taxon>Euarchontoglires</taxon>
        <taxon>Glires</taxon>
        <taxon>Rodentia</taxon>
        <taxon>Castorimorpha</taxon>
        <taxon>Castoridae</taxon>
        <taxon>Castor</taxon>
    </lineage>
</organism>
<evidence type="ECO:0000313" key="1">
    <source>
        <dbReference type="Ensembl" id="ENSCCNP00000002848.1"/>
    </source>
</evidence>
<name>A0A8C0W1B8_CASCN</name>